<dbReference type="AlphaFoldDB" id="A0A2A7B7Y6"/>
<dbReference type="Pfam" id="PF13481">
    <property type="entry name" value="AAA_25"/>
    <property type="match status" value="1"/>
</dbReference>
<evidence type="ECO:0000313" key="1">
    <source>
        <dbReference type="EMBL" id="PDX87441.1"/>
    </source>
</evidence>
<dbReference type="InterPro" id="IPR027417">
    <property type="entry name" value="P-loop_NTPase"/>
</dbReference>
<sequence>MNANLLQLPMKAQAADEGVVQDIAPSAAPVSLAGGAVELELDVLNRSGVVLQRLSDVTPKNHEMLASGRLQCGEITLLCGDGGVGKGQFVAQIARSLTMGEATEAFPQAPKRTGNIVILAGEDPIDAVLCPRMAAAGADLGQVVVIDPDVFYEKTKKMPYLGDPDLVNWIIAANPLVLVIDPLQAFLPSSANMNNRQQMRKVLQDLRMLAQQQGFAILLVTHTNKNPSAFGRKRLNGSGELWDTARSVLIMGHTRDGSKSYVSHEKSSYGVPADTILFTTETVEVRGIKTVRLKFDSTSDWKDEDFCREKAENKAQKYAEVQRLILSTLNAAPGNRMVSKELQRLVQEKTGCSESTYNHARSGLSGEDLIKNVRQSVPEVGVCGVTALTRSTAVA</sequence>
<evidence type="ECO:0000313" key="2">
    <source>
        <dbReference type="Proteomes" id="UP000220904"/>
    </source>
</evidence>
<dbReference type="Proteomes" id="UP000220904">
    <property type="component" value="Unassembled WGS sequence"/>
</dbReference>
<name>A0A2A7B7Y6_9FIRM</name>
<proteinExistence type="predicted"/>
<gene>
    <name evidence="1" type="ORF">CHR60_04310</name>
</gene>
<reference evidence="1 2" key="1">
    <citation type="journal article" date="2017" name="Front. Microbiol.">
        <title>New Insights into the Diversity of the Genus Faecalibacterium.</title>
        <authorList>
            <person name="Benevides L."/>
            <person name="Burman S."/>
            <person name="Martin R."/>
            <person name="Robert V."/>
            <person name="Thomas M."/>
            <person name="Miquel S."/>
            <person name="Chain F."/>
            <person name="Sokol H."/>
            <person name="Bermudez-Humaran L.G."/>
            <person name="Morrison M."/>
            <person name="Langella P."/>
            <person name="Azevedo V.A."/>
            <person name="Chatel J.M."/>
            <person name="Soares S."/>
        </authorList>
    </citation>
    <scope>NUCLEOTIDE SEQUENCE [LARGE SCALE GENOMIC DNA]</scope>
    <source>
        <strain evidence="1 2">AHMP21</strain>
    </source>
</reference>
<organism evidence="1 2">
    <name type="scientific">Faecalibacterium prausnitzii</name>
    <dbReference type="NCBI Taxonomy" id="853"/>
    <lineage>
        <taxon>Bacteria</taxon>
        <taxon>Bacillati</taxon>
        <taxon>Bacillota</taxon>
        <taxon>Clostridia</taxon>
        <taxon>Eubacteriales</taxon>
        <taxon>Oscillospiraceae</taxon>
        <taxon>Faecalibacterium</taxon>
    </lineage>
</organism>
<dbReference type="Gene3D" id="3.40.50.300">
    <property type="entry name" value="P-loop containing nucleotide triphosphate hydrolases"/>
    <property type="match status" value="1"/>
</dbReference>
<protein>
    <recommendedName>
        <fullName evidence="3">AAA family ATPase</fullName>
    </recommendedName>
</protein>
<accession>A0A2A7B7Y6</accession>
<evidence type="ECO:0008006" key="3">
    <source>
        <dbReference type="Google" id="ProtNLM"/>
    </source>
</evidence>
<comment type="caution">
    <text evidence="1">The sequence shown here is derived from an EMBL/GenBank/DDBJ whole genome shotgun (WGS) entry which is preliminary data.</text>
</comment>
<dbReference type="EMBL" id="NOUV01000009">
    <property type="protein sequence ID" value="PDX87441.1"/>
    <property type="molecule type" value="Genomic_DNA"/>
</dbReference>
<dbReference type="SUPFAM" id="SSF52540">
    <property type="entry name" value="P-loop containing nucleoside triphosphate hydrolases"/>
    <property type="match status" value="1"/>
</dbReference>